<reference evidence="2 3" key="1">
    <citation type="submission" date="2024-01" db="EMBL/GenBank/DDBJ databases">
        <title>The complete chloroplast genome sequence of Lithospermum erythrorhizon: insights into the phylogenetic relationship among Boraginaceae species and the maternal lineages of purple gromwells.</title>
        <authorList>
            <person name="Okada T."/>
            <person name="Watanabe K."/>
        </authorList>
    </citation>
    <scope>NUCLEOTIDE SEQUENCE [LARGE SCALE GENOMIC DNA]</scope>
</reference>
<accession>A0AAV3S2G7</accession>
<keyword evidence="3" id="KW-1185">Reference proteome</keyword>
<dbReference type="Proteomes" id="UP001454036">
    <property type="component" value="Unassembled WGS sequence"/>
</dbReference>
<feature type="region of interest" description="Disordered" evidence="1">
    <location>
        <begin position="1"/>
        <end position="21"/>
    </location>
</feature>
<protein>
    <submittedName>
        <fullName evidence="2">Uncharacterized protein</fullName>
    </submittedName>
</protein>
<evidence type="ECO:0000313" key="3">
    <source>
        <dbReference type="Proteomes" id="UP001454036"/>
    </source>
</evidence>
<organism evidence="2 3">
    <name type="scientific">Lithospermum erythrorhizon</name>
    <name type="common">Purple gromwell</name>
    <name type="synonym">Lithospermum officinale var. erythrorhizon</name>
    <dbReference type="NCBI Taxonomy" id="34254"/>
    <lineage>
        <taxon>Eukaryota</taxon>
        <taxon>Viridiplantae</taxon>
        <taxon>Streptophyta</taxon>
        <taxon>Embryophyta</taxon>
        <taxon>Tracheophyta</taxon>
        <taxon>Spermatophyta</taxon>
        <taxon>Magnoliopsida</taxon>
        <taxon>eudicotyledons</taxon>
        <taxon>Gunneridae</taxon>
        <taxon>Pentapetalae</taxon>
        <taxon>asterids</taxon>
        <taxon>lamiids</taxon>
        <taxon>Boraginales</taxon>
        <taxon>Boraginaceae</taxon>
        <taxon>Boraginoideae</taxon>
        <taxon>Lithospermeae</taxon>
        <taxon>Lithospermum</taxon>
    </lineage>
</organism>
<evidence type="ECO:0000256" key="1">
    <source>
        <dbReference type="SAM" id="MobiDB-lite"/>
    </source>
</evidence>
<name>A0AAV3S2G7_LITER</name>
<comment type="caution">
    <text evidence="2">The sequence shown here is derived from an EMBL/GenBank/DDBJ whole genome shotgun (WGS) entry which is preliminary data.</text>
</comment>
<sequence length="88" mass="10166">MPKPFQVNAQSRSGEGTKESLERSQLFDCLSMMVQTGERRMPIFMPKICQVAIPDVVKKSPFENMSSFRNTSRIHRSMLGNLWLGKMW</sequence>
<proteinExistence type="predicted"/>
<dbReference type="EMBL" id="BAABME010014624">
    <property type="protein sequence ID" value="GAA0187360.1"/>
    <property type="molecule type" value="Genomic_DNA"/>
</dbReference>
<evidence type="ECO:0000313" key="2">
    <source>
        <dbReference type="EMBL" id="GAA0187360.1"/>
    </source>
</evidence>
<dbReference type="AlphaFoldDB" id="A0AAV3S2G7"/>
<gene>
    <name evidence="2" type="ORF">LIER_34648</name>
</gene>